<reference evidence="4" key="1">
    <citation type="submission" date="2016-10" db="EMBL/GenBank/DDBJ databases">
        <authorList>
            <person name="Varghese N."/>
            <person name="Submissions S."/>
        </authorList>
    </citation>
    <scope>NUCLEOTIDE SEQUENCE [LARGE SCALE GENOMIC DNA]</scope>
    <source>
        <strain evidence="4">CGMCC 1.6854</strain>
    </source>
</reference>
<dbReference type="InterPro" id="IPR029044">
    <property type="entry name" value="Nucleotide-diphossugar_trans"/>
</dbReference>
<dbReference type="PANTHER" id="PTHR22916:SF3">
    <property type="entry name" value="UDP-GLCNAC:BETAGAL BETA-1,3-N-ACETYLGLUCOSAMINYLTRANSFERASE-LIKE PROTEIN 1"/>
    <property type="match status" value="1"/>
</dbReference>
<dbReference type="AlphaFoldDB" id="A0A1G9UJJ3"/>
<feature type="domain" description="Glycosyltransferase 2-like" evidence="2">
    <location>
        <begin position="6"/>
        <end position="163"/>
    </location>
</feature>
<evidence type="ECO:0000313" key="4">
    <source>
        <dbReference type="Proteomes" id="UP000199544"/>
    </source>
</evidence>
<accession>A0A1G9UJJ3</accession>
<dbReference type="Gene3D" id="3.90.550.10">
    <property type="entry name" value="Spore Coat Polysaccharide Biosynthesis Protein SpsA, Chain A"/>
    <property type="match status" value="1"/>
</dbReference>
<gene>
    <name evidence="3" type="ORF">SAMN04488137_0963</name>
</gene>
<dbReference type="RefSeq" id="WP_090232949.1">
    <property type="nucleotide sequence ID" value="NZ_FNHW01000001.1"/>
</dbReference>
<keyword evidence="4" id="KW-1185">Reference proteome</keyword>
<name>A0A1G9UJJ3_9BACL</name>
<dbReference type="GO" id="GO:0016758">
    <property type="term" value="F:hexosyltransferase activity"/>
    <property type="evidence" value="ECO:0007669"/>
    <property type="project" value="UniProtKB-ARBA"/>
</dbReference>
<organism evidence="3 4">
    <name type="scientific">Fictibacillus solisalsi</name>
    <dbReference type="NCBI Taxonomy" id="459525"/>
    <lineage>
        <taxon>Bacteria</taxon>
        <taxon>Bacillati</taxon>
        <taxon>Bacillota</taxon>
        <taxon>Bacilli</taxon>
        <taxon>Bacillales</taxon>
        <taxon>Fictibacillaceae</taxon>
        <taxon>Fictibacillus</taxon>
    </lineage>
</organism>
<dbReference type="SUPFAM" id="SSF53448">
    <property type="entry name" value="Nucleotide-diphospho-sugar transferases"/>
    <property type="match status" value="1"/>
</dbReference>
<proteinExistence type="inferred from homology"/>
<dbReference type="PANTHER" id="PTHR22916">
    <property type="entry name" value="GLYCOSYLTRANSFERASE"/>
    <property type="match status" value="1"/>
</dbReference>
<dbReference type="EMBL" id="FNHW01000001">
    <property type="protein sequence ID" value="SDM60081.1"/>
    <property type="molecule type" value="Genomic_DNA"/>
</dbReference>
<evidence type="ECO:0000313" key="3">
    <source>
        <dbReference type="EMBL" id="SDM60081.1"/>
    </source>
</evidence>
<protein>
    <submittedName>
        <fullName evidence="3">Glycosyl transferase family 2</fullName>
    </submittedName>
</protein>
<evidence type="ECO:0000259" key="2">
    <source>
        <dbReference type="Pfam" id="PF00535"/>
    </source>
</evidence>
<comment type="similarity">
    <text evidence="1">Belongs to the glycosyltransferase 2 family.</text>
</comment>
<dbReference type="InterPro" id="IPR001173">
    <property type="entry name" value="Glyco_trans_2-like"/>
</dbReference>
<keyword evidence="3" id="KW-0808">Transferase</keyword>
<dbReference type="OrthoDB" id="396512at2"/>
<evidence type="ECO:0000256" key="1">
    <source>
        <dbReference type="ARBA" id="ARBA00006739"/>
    </source>
</evidence>
<sequence>MVKKVSIIIPFYNCPYVGQAIESAINQTHQSVEVIVVNDGSTKYTEGISPYLDRIIYIEKPNGGTASALNKGIQNMTGDYFCWLSSDDVFYTEKAEVQLKKMNEMNSPVSYTNYYPIDENGEIFAPLQGVYVEGRIPFLQRMQIGNIINGCSVMIDRNIFKEIGMFDESLPFTHDYDLWLRILHKYEFLYIPEPLLNYRVHQEMGTKKHAHEISAEIRKVQQRHSASMKLLFSLEERYSGAIKIRPQPINRRIY</sequence>
<dbReference type="Proteomes" id="UP000199544">
    <property type="component" value="Unassembled WGS sequence"/>
</dbReference>
<dbReference type="Pfam" id="PF00535">
    <property type="entry name" value="Glycos_transf_2"/>
    <property type="match status" value="1"/>
</dbReference>
<dbReference type="STRING" id="459525.SAMN04488137_0963"/>